<dbReference type="InParanoid" id="D3BUL5"/>
<evidence type="ECO:0000313" key="3">
    <source>
        <dbReference type="EMBL" id="EFA74803.1"/>
    </source>
</evidence>
<feature type="transmembrane region" description="Helical" evidence="2">
    <location>
        <begin position="14"/>
        <end position="34"/>
    </location>
</feature>
<keyword evidence="4" id="KW-1185">Reference proteome</keyword>
<keyword evidence="2" id="KW-0812">Transmembrane</keyword>
<dbReference type="SUPFAM" id="SSF56300">
    <property type="entry name" value="Metallo-dependent phosphatases"/>
    <property type="match status" value="1"/>
</dbReference>
<evidence type="ECO:0000256" key="1">
    <source>
        <dbReference type="ARBA" id="ARBA00023136"/>
    </source>
</evidence>
<dbReference type="GO" id="GO:0006506">
    <property type="term" value="P:GPI anchor biosynthetic process"/>
    <property type="evidence" value="ECO:0007669"/>
    <property type="project" value="InterPro"/>
</dbReference>
<organism evidence="3 4">
    <name type="scientific">Heterostelium pallidum (strain ATCC 26659 / Pp 5 / PN500)</name>
    <name type="common">Cellular slime mold</name>
    <name type="synonym">Polysphondylium pallidum</name>
    <dbReference type="NCBI Taxonomy" id="670386"/>
    <lineage>
        <taxon>Eukaryota</taxon>
        <taxon>Amoebozoa</taxon>
        <taxon>Evosea</taxon>
        <taxon>Eumycetozoa</taxon>
        <taxon>Dictyostelia</taxon>
        <taxon>Acytosteliales</taxon>
        <taxon>Acytosteliaceae</taxon>
        <taxon>Heterostelium</taxon>
    </lineage>
</organism>
<dbReference type="AlphaFoldDB" id="D3BUL5"/>
<keyword evidence="2" id="KW-1133">Transmembrane helix</keyword>
<dbReference type="STRING" id="670386.D3BUL5"/>
<evidence type="ECO:0008006" key="5">
    <source>
        <dbReference type="Google" id="ProtNLM"/>
    </source>
</evidence>
<dbReference type="PANTHER" id="PTHR13315">
    <property type="entry name" value="METALLO PHOSPHOESTERASE RELATED"/>
    <property type="match status" value="1"/>
</dbReference>
<sequence>MVQRQLLQAYRREYQLLFVAIACFGVGRSLLIAVHRRHRVCAACVALPKHLFRADARAHHTDKHHRQSRYWLRQRSKHPASGTLRRGVWKGQFKVHVAHHTGESMIREQSMLTKETTQYILDEIKPIYVFNGHDHDGCIYKHNNHTIEYTIRSMMGEFGGYSALFEIRKPNPDIENFEYSFKICPFIQTKFINISFGVTGGWLVLFIIYNLILSFIRCYHNQFKKSSSSSSSSNQKYKKD</sequence>
<feature type="transmembrane region" description="Helical" evidence="2">
    <location>
        <begin position="191"/>
        <end position="216"/>
    </location>
</feature>
<keyword evidence="1 2" id="KW-0472">Membrane</keyword>
<dbReference type="EMBL" id="ADBJ01000060">
    <property type="protein sequence ID" value="EFA74803.1"/>
    <property type="molecule type" value="Genomic_DNA"/>
</dbReference>
<dbReference type="GO" id="GO:0005783">
    <property type="term" value="C:endoplasmic reticulum"/>
    <property type="evidence" value="ECO:0007669"/>
    <property type="project" value="TreeGrafter"/>
</dbReference>
<dbReference type="RefSeq" id="XP_020426937.1">
    <property type="nucleotide sequence ID" value="XM_020582583.1"/>
</dbReference>
<proteinExistence type="predicted"/>
<name>D3BUL5_HETP5</name>
<dbReference type="GeneID" id="31367304"/>
<dbReference type="GO" id="GO:0016020">
    <property type="term" value="C:membrane"/>
    <property type="evidence" value="ECO:0007669"/>
    <property type="project" value="GOC"/>
</dbReference>
<accession>D3BUL5</accession>
<dbReference type="PANTHER" id="PTHR13315:SF1">
    <property type="entry name" value="PROTEIN TED1"/>
    <property type="match status" value="1"/>
</dbReference>
<reference evidence="3 4" key="1">
    <citation type="journal article" date="2011" name="Genome Res.">
        <title>Phylogeny-wide analysis of social amoeba genomes highlights ancient origins for complex intercellular communication.</title>
        <authorList>
            <person name="Heidel A.J."/>
            <person name="Lawal H.M."/>
            <person name="Felder M."/>
            <person name="Schilde C."/>
            <person name="Helps N.R."/>
            <person name="Tunggal B."/>
            <person name="Rivero F."/>
            <person name="John U."/>
            <person name="Schleicher M."/>
            <person name="Eichinger L."/>
            <person name="Platzer M."/>
            <person name="Noegel A.A."/>
            <person name="Schaap P."/>
            <person name="Gloeckner G."/>
        </authorList>
    </citation>
    <scope>NUCLEOTIDE SEQUENCE [LARGE SCALE GENOMIC DNA]</scope>
    <source>
        <strain evidence="4">ATCC 26659 / Pp 5 / PN500</strain>
    </source>
</reference>
<dbReference type="InterPro" id="IPR033308">
    <property type="entry name" value="PGAP5/Cdc1/Ted1"/>
</dbReference>
<gene>
    <name evidence="3" type="ORF">PPL_11836</name>
</gene>
<evidence type="ECO:0000313" key="4">
    <source>
        <dbReference type="Proteomes" id="UP000001396"/>
    </source>
</evidence>
<comment type="caution">
    <text evidence="3">The sequence shown here is derived from an EMBL/GenBank/DDBJ whole genome shotgun (WGS) entry which is preliminary data.</text>
</comment>
<evidence type="ECO:0000256" key="2">
    <source>
        <dbReference type="SAM" id="Phobius"/>
    </source>
</evidence>
<protein>
    <recommendedName>
        <fullName evidence="5">Calcineurin-like phosphoesterase domain-containing protein</fullName>
    </recommendedName>
</protein>
<dbReference type="Proteomes" id="UP000001396">
    <property type="component" value="Unassembled WGS sequence"/>
</dbReference>
<dbReference type="InterPro" id="IPR029052">
    <property type="entry name" value="Metallo-depent_PP-like"/>
</dbReference>